<evidence type="ECO:0000259" key="1">
    <source>
        <dbReference type="Pfam" id="PF12719"/>
    </source>
</evidence>
<dbReference type="AlphaFoldDB" id="A0AAN9AD56"/>
<dbReference type="Proteomes" id="UP001381693">
    <property type="component" value="Unassembled WGS sequence"/>
</dbReference>
<accession>A0AAN9AD56</accession>
<reference evidence="2 3" key="1">
    <citation type="submission" date="2023-11" db="EMBL/GenBank/DDBJ databases">
        <title>Halocaridina rubra genome assembly.</title>
        <authorList>
            <person name="Smith C."/>
        </authorList>
    </citation>
    <scope>NUCLEOTIDE SEQUENCE [LARGE SCALE GENOMIC DNA]</scope>
    <source>
        <strain evidence="2">EP-1</strain>
        <tissue evidence="2">Whole</tissue>
    </source>
</reference>
<dbReference type="Pfam" id="PF12719">
    <property type="entry name" value="Cnd3"/>
    <property type="match status" value="1"/>
</dbReference>
<comment type="caution">
    <text evidence="2">The sequence shown here is derived from an EMBL/GenBank/DDBJ whole genome shotgun (WGS) entry which is preliminary data.</text>
</comment>
<name>A0AAN9AD56_HALRR</name>
<gene>
    <name evidence="2" type="ORF">SK128_016586</name>
</gene>
<feature type="domain" description="Nuclear condensin complex subunit 3 C-terminal" evidence="1">
    <location>
        <begin position="3"/>
        <end position="66"/>
    </location>
</feature>
<feature type="non-terminal residue" evidence="2">
    <location>
        <position position="74"/>
    </location>
</feature>
<evidence type="ECO:0000313" key="3">
    <source>
        <dbReference type="Proteomes" id="UP001381693"/>
    </source>
</evidence>
<keyword evidence="3" id="KW-1185">Reference proteome</keyword>
<protein>
    <recommendedName>
        <fullName evidence="1">Nuclear condensin complex subunit 3 C-terminal domain-containing protein</fullName>
    </recommendedName>
</protein>
<dbReference type="InterPro" id="IPR025977">
    <property type="entry name" value="Cnd3_C"/>
</dbReference>
<feature type="non-terminal residue" evidence="2">
    <location>
        <position position="1"/>
    </location>
</feature>
<organism evidence="2 3">
    <name type="scientific">Halocaridina rubra</name>
    <name type="common">Hawaiian red shrimp</name>
    <dbReference type="NCBI Taxonomy" id="373956"/>
    <lineage>
        <taxon>Eukaryota</taxon>
        <taxon>Metazoa</taxon>
        <taxon>Ecdysozoa</taxon>
        <taxon>Arthropoda</taxon>
        <taxon>Crustacea</taxon>
        <taxon>Multicrustacea</taxon>
        <taxon>Malacostraca</taxon>
        <taxon>Eumalacostraca</taxon>
        <taxon>Eucarida</taxon>
        <taxon>Decapoda</taxon>
        <taxon>Pleocyemata</taxon>
        <taxon>Caridea</taxon>
        <taxon>Atyoidea</taxon>
        <taxon>Atyidae</taxon>
        <taxon>Halocaridina</taxon>
    </lineage>
</organism>
<sequence>DDSLLRHMLGVFFPFYASFGGSNQESLCAAVLPTLQTLFNAPLSSPLSAVDVEDVANFFMSITSPSFATGDPLE</sequence>
<dbReference type="EMBL" id="JAXCGZ010002753">
    <property type="protein sequence ID" value="KAK7083604.1"/>
    <property type="molecule type" value="Genomic_DNA"/>
</dbReference>
<proteinExistence type="predicted"/>
<evidence type="ECO:0000313" key="2">
    <source>
        <dbReference type="EMBL" id="KAK7083604.1"/>
    </source>
</evidence>